<dbReference type="InterPro" id="IPR000210">
    <property type="entry name" value="BTB/POZ_dom"/>
</dbReference>
<dbReference type="AlphaFoldDB" id="A0AAW0FWK2"/>
<evidence type="ECO:0000313" key="3">
    <source>
        <dbReference type="Proteomes" id="UP001385951"/>
    </source>
</evidence>
<keyword evidence="3" id="KW-1185">Reference proteome</keyword>
<dbReference type="EMBL" id="JASBNA010000029">
    <property type="protein sequence ID" value="KAK7683789.1"/>
    <property type="molecule type" value="Genomic_DNA"/>
</dbReference>
<protein>
    <recommendedName>
        <fullName evidence="1">BTB domain-containing protein</fullName>
    </recommendedName>
</protein>
<dbReference type="Gene3D" id="3.30.710.10">
    <property type="entry name" value="Potassium Channel Kv1.1, Chain A"/>
    <property type="match status" value="1"/>
</dbReference>
<feature type="domain" description="BTB" evidence="1">
    <location>
        <begin position="29"/>
        <end position="92"/>
    </location>
</feature>
<dbReference type="InterPro" id="IPR011333">
    <property type="entry name" value="SKP1/BTB/POZ_sf"/>
</dbReference>
<sequence length="299" mass="32789">MAEPIVVVPETNQDDTGFTTHPEFSDADADVILVSKDNTQFFLYSVVLRITSGWFRVMFTLPQNPSEISAINKHRIQLDESADVLAAILQMVSGIGVPAIDTIEFAGTLLNAAEKYDMPGPPAIIRRIITQPPFIDKPLRVYALTVHWGWKEEMQTAISHCLSIDLCDPDVLAQLEGTNLSAVAFAPLVSLQRSRHILLQKKFNNSTDFVANSNPVCRVCSAANSHEAWNAFKSAYLSCTKPPLTESSLTIREIARPGVLDVLVATCTSCGSLLYNPAATIDLIVSIISELPKTFETQK</sequence>
<comment type="caution">
    <text evidence="2">The sequence shown here is derived from an EMBL/GenBank/DDBJ whole genome shotgun (WGS) entry which is preliminary data.</text>
</comment>
<organism evidence="2 3">
    <name type="scientific">Cerrena zonata</name>
    <dbReference type="NCBI Taxonomy" id="2478898"/>
    <lineage>
        <taxon>Eukaryota</taxon>
        <taxon>Fungi</taxon>
        <taxon>Dikarya</taxon>
        <taxon>Basidiomycota</taxon>
        <taxon>Agaricomycotina</taxon>
        <taxon>Agaricomycetes</taxon>
        <taxon>Polyporales</taxon>
        <taxon>Cerrenaceae</taxon>
        <taxon>Cerrena</taxon>
    </lineage>
</organism>
<dbReference type="Pfam" id="PF00651">
    <property type="entry name" value="BTB"/>
    <property type="match status" value="1"/>
</dbReference>
<evidence type="ECO:0000259" key="1">
    <source>
        <dbReference type="PROSITE" id="PS50097"/>
    </source>
</evidence>
<name>A0AAW0FWK2_9APHY</name>
<evidence type="ECO:0000313" key="2">
    <source>
        <dbReference type="EMBL" id="KAK7683789.1"/>
    </source>
</evidence>
<gene>
    <name evidence="2" type="ORF">QCA50_013165</name>
</gene>
<dbReference type="CDD" id="cd18186">
    <property type="entry name" value="BTB_POZ_ZBTB_KLHL-like"/>
    <property type="match status" value="1"/>
</dbReference>
<dbReference type="PROSITE" id="PS50097">
    <property type="entry name" value="BTB"/>
    <property type="match status" value="1"/>
</dbReference>
<proteinExistence type="predicted"/>
<accession>A0AAW0FWK2</accession>
<reference evidence="2 3" key="1">
    <citation type="submission" date="2022-09" db="EMBL/GenBank/DDBJ databases">
        <authorList>
            <person name="Palmer J.M."/>
        </authorList>
    </citation>
    <scope>NUCLEOTIDE SEQUENCE [LARGE SCALE GENOMIC DNA]</scope>
    <source>
        <strain evidence="2 3">DSM 7382</strain>
    </source>
</reference>
<dbReference type="Proteomes" id="UP001385951">
    <property type="component" value="Unassembled WGS sequence"/>
</dbReference>
<dbReference type="SUPFAM" id="SSF54695">
    <property type="entry name" value="POZ domain"/>
    <property type="match status" value="1"/>
</dbReference>